<dbReference type="InterPro" id="IPR050904">
    <property type="entry name" value="Adhesion/Biosynth-related"/>
</dbReference>
<feature type="domain" description="FAS1" evidence="2">
    <location>
        <begin position="473"/>
        <end position="622"/>
    </location>
</feature>
<dbReference type="Gene3D" id="2.30.180.10">
    <property type="entry name" value="FAS1 domain"/>
    <property type="match status" value="4"/>
</dbReference>
<dbReference type="PROSITE" id="PS51257">
    <property type="entry name" value="PROKAR_LIPOPROTEIN"/>
    <property type="match status" value="1"/>
</dbReference>
<accession>A0A5C8V3T4</accession>
<evidence type="ECO:0000259" key="2">
    <source>
        <dbReference type="PROSITE" id="PS50213"/>
    </source>
</evidence>
<proteinExistence type="predicted"/>
<dbReference type="Pfam" id="PF02469">
    <property type="entry name" value="Fasciclin"/>
    <property type="match status" value="4"/>
</dbReference>
<evidence type="ECO:0000313" key="3">
    <source>
        <dbReference type="EMBL" id="TXN36230.1"/>
    </source>
</evidence>
<dbReference type="PANTHER" id="PTHR10900">
    <property type="entry name" value="PERIOSTIN-RELATED"/>
    <property type="match status" value="1"/>
</dbReference>
<dbReference type="GO" id="GO:0005615">
    <property type="term" value="C:extracellular space"/>
    <property type="evidence" value="ECO:0007669"/>
    <property type="project" value="TreeGrafter"/>
</dbReference>
<dbReference type="FunFam" id="2.30.180.10:FF:000032">
    <property type="entry name" value="Fasciclin domain-containing protein, putative"/>
    <property type="match status" value="1"/>
</dbReference>
<dbReference type="AlphaFoldDB" id="A0A5C8V3T4"/>
<dbReference type="InterPro" id="IPR036378">
    <property type="entry name" value="FAS1_dom_sf"/>
</dbReference>
<gene>
    <name evidence="3" type="ORF">FVB32_16920</name>
</gene>
<evidence type="ECO:0000256" key="1">
    <source>
        <dbReference type="SAM" id="SignalP"/>
    </source>
</evidence>
<feature type="domain" description="FAS1" evidence="2">
    <location>
        <begin position="338"/>
        <end position="471"/>
    </location>
</feature>
<comment type="caution">
    <text evidence="3">The sequence shown here is derived from an EMBL/GenBank/DDBJ whole genome shotgun (WGS) entry which is preliminary data.</text>
</comment>
<dbReference type="SUPFAM" id="SSF82153">
    <property type="entry name" value="FAS1 domain"/>
    <property type="match status" value="4"/>
</dbReference>
<name>A0A5C8V3T4_9FLAO</name>
<dbReference type="PANTHER" id="PTHR10900:SF77">
    <property type="entry name" value="FI19380P1"/>
    <property type="match status" value="1"/>
</dbReference>
<dbReference type="SMART" id="SM00554">
    <property type="entry name" value="FAS1"/>
    <property type="match status" value="4"/>
</dbReference>
<feature type="domain" description="FAS1" evidence="2">
    <location>
        <begin position="197"/>
        <end position="336"/>
    </location>
</feature>
<dbReference type="EMBL" id="VRUR01000002">
    <property type="protein sequence ID" value="TXN36230.1"/>
    <property type="molecule type" value="Genomic_DNA"/>
</dbReference>
<sequence>MKALMKLSRLTLLVFTLILTSCSDDDDNSTPVVPSSNIVEAAIATADLSSLVSALQKADESADNDLVSALSGNGPFTVFAPTNAAFADLFAQLDGFDSLGDFNSQELQNLLATILTYHVIPGTGALSSDLSDGQTLTTLQGGTLDVSTQGGVFIGDATDVDAEVTTANVETTNGVVHIINKVLLPQPILDELADIILIPITDLALGNENLESLVAALTAANGDLPTVLRGDGPFTVLAPSDDAFTAFLDGAELGDIPVDILTNVLLNHVIEGALMSTDLEGLGSGYTNTLATGAGDQNMSIFFNTADGVEFNAVSSVETPNVKALNGVIHIVDAVIGLPNIVDHAVANPNLTSLVGALTDGGNTTFTDLLSTADEDFTVFAPINAAFDAFTNPSSNDINDILSNHVIVGAAAFSSGLTNSYVNTAAEFDTDENFSLYINTDDGVTLNGVSNVAIADIVATNGVIHAVDAVIDLPNVVNFVVADPNFDSLEAALTTDGQPDFILTLLADGPFTIFAPTNEAFQSLLDSNDMWNGLPDIDSGLLTSVLQHHVISGANIRSGDLTPDGDTVTPATLEGDSFTITLPGTDGNIANVTDGAGNMGIGIDAVDVQAVNGVIHVLDAVLLPDTTN</sequence>
<evidence type="ECO:0000313" key="4">
    <source>
        <dbReference type="Proteomes" id="UP000321456"/>
    </source>
</evidence>
<organism evidence="3 4">
    <name type="scientific">Flagellimonas hymeniacidonis</name>
    <dbReference type="NCBI Taxonomy" id="2603628"/>
    <lineage>
        <taxon>Bacteria</taxon>
        <taxon>Pseudomonadati</taxon>
        <taxon>Bacteroidota</taxon>
        <taxon>Flavobacteriia</taxon>
        <taxon>Flavobacteriales</taxon>
        <taxon>Flavobacteriaceae</taxon>
        <taxon>Flagellimonas</taxon>
    </lineage>
</organism>
<protein>
    <submittedName>
        <fullName evidence="3">Fasciclin domain-containing protein</fullName>
    </submittedName>
</protein>
<dbReference type="RefSeq" id="WP_147745003.1">
    <property type="nucleotide sequence ID" value="NZ_VRUR01000002.1"/>
</dbReference>
<feature type="signal peptide" evidence="1">
    <location>
        <begin position="1"/>
        <end position="23"/>
    </location>
</feature>
<dbReference type="PROSITE" id="PS50213">
    <property type="entry name" value="FAS1"/>
    <property type="match status" value="4"/>
</dbReference>
<feature type="domain" description="FAS1" evidence="2">
    <location>
        <begin position="35"/>
        <end position="183"/>
    </location>
</feature>
<dbReference type="InterPro" id="IPR000782">
    <property type="entry name" value="FAS1_domain"/>
</dbReference>
<feature type="chain" id="PRO_5022790572" evidence="1">
    <location>
        <begin position="24"/>
        <end position="628"/>
    </location>
</feature>
<reference evidence="3 4" key="1">
    <citation type="submission" date="2019-08" db="EMBL/GenBank/DDBJ databases">
        <title>Professor.</title>
        <authorList>
            <person name="Park J.S."/>
        </authorList>
    </citation>
    <scope>NUCLEOTIDE SEQUENCE [LARGE SCALE GENOMIC DNA]</scope>
    <source>
        <strain evidence="3 4">176CP5-101</strain>
    </source>
</reference>
<keyword evidence="4" id="KW-1185">Reference proteome</keyword>
<dbReference type="Proteomes" id="UP000321456">
    <property type="component" value="Unassembled WGS sequence"/>
</dbReference>
<keyword evidence="1" id="KW-0732">Signal</keyword>